<evidence type="ECO:0000313" key="2">
    <source>
        <dbReference type="Proteomes" id="UP001275084"/>
    </source>
</evidence>
<organism evidence="1 2">
    <name type="scientific">Lasiosphaeria hispida</name>
    <dbReference type="NCBI Taxonomy" id="260671"/>
    <lineage>
        <taxon>Eukaryota</taxon>
        <taxon>Fungi</taxon>
        <taxon>Dikarya</taxon>
        <taxon>Ascomycota</taxon>
        <taxon>Pezizomycotina</taxon>
        <taxon>Sordariomycetes</taxon>
        <taxon>Sordariomycetidae</taxon>
        <taxon>Sordariales</taxon>
        <taxon>Lasiosphaeriaceae</taxon>
        <taxon>Lasiosphaeria</taxon>
    </lineage>
</organism>
<protein>
    <submittedName>
        <fullName evidence="1">Uncharacterized protein</fullName>
    </submittedName>
</protein>
<dbReference type="Proteomes" id="UP001275084">
    <property type="component" value="Unassembled WGS sequence"/>
</dbReference>
<comment type="caution">
    <text evidence="1">The sequence shown here is derived from an EMBL/GenBank/DDBJ whole genome shotgun (WGS) entry which is preliminary data.</text>
</comment>
<evidence type="ECO:0000313" key="1">
    <source>
        <dbReference type="EMBL" id="KAK3339755.1"/>
    </source>
</evidence>
<dbReference type="AlphaFoldDB" id="A0AAJ0H510"/>
<name>A0AAJ0H510_9PEZI</name>
<proteinExistence type="predicted"/>
<accession>A0AAJ0H510</accession>
<reference evidence="1" key="1">
    <citation type="journal article" date="2023" name="Mol. Phylogenet. Evol.">
        <title>Genome-scale phylogeny and comparative genomics of the fungal order Sordariales.</title>
        <authorList>
            <person name="Hensen N."/>
            <person name="Bonometti L."/>
            <person name="Westerberg I."/>
            <person name="Brannstrom I.O."/>
            <person name="Guillou S."/>
            <person name="Cros-Aarteil S."/>
            <person name="Calhoun S."/>
            <person name="Haridas S."/>
            <person name="Kuo A."/>
            <person name="Mondo S."/>
            <person name="Pangilinan J."/>
            <person name="Riley R."/>
            <person name="LaButti K."/>
            <person name="Andreopoulos B."/>
            <person name="Lipzen A."/>
            <person name="Chen C."/>
            <person name="Yan M."/>
            <person name="Daum C."/>
            <person name="Ng V."/>
            <person name="Clum A."/>
            <person name="Steindorff A."/>
            <person name="Ohm R.A."/>
            <person name="Martin F."/>
            <person name="Silar P."/>
            <person name="Natvig D.O."/>
            <person name="Lalanne C."/>
            <person name="Gautier V."/>
            <person name="Ament-Velasquez S.L."/>
            <person name="Kruys A."/>
            <person name="Hutchinson M.I."/>
            <person name="Powell A.J."/>
            <person name="Barry K."/>
            <person name="Miller A.N."/>
            <person name="Grigoriev I.V."/>
            <person name="Debuchy R."/>
            <person name="Gladieux P."/>
            <person name="Hiltunen Thoren M."/>
            <person name="Johannesson H."/>
        </authorList>
    </citation>
    <scope>NUCLEOTIDE SEQUENCE</scope>
    <source>
        <strain evidence="1">CBS 955.72</strain>
    </source>
</reference>
<reference evidence="1" key="2">
    <citation type="submission" date="2023-06" db="EMBL/GenBank/DDBJ databases">
        <authorList>
            <consortium name="Lawrence Berkeley National Laboratory"/>
            <person name="Haridas S."/>
            <person name="Hensen N."/>
            <person name="Bonometti L."/>
            <person name="Westerberg I."/>
            <person name="Brannstrom I.O."/>
            <person name="Guillou S."/>
            <person name="Cros-Aarteil S."/>
            <person name="Calhoun S."/>
            <person name="Kuo A."/>
            <person name="Mondo S."/>
            <person name="Pangilinan J."/>
            <person name="Riley R."/>
            <person name="Labutti K."/>
            <person name="Andreopoulos B."/>
            <person name="Lipzen A."/>
            <person name="Chen C."/>
            <person name="Yanf M."/>
            <person name="Daum C."/>
            <person name="Ng V."/>
            <person name="Clum A."/>
            <person name="Steindorff A."/>
            <person name="Ohm R."/>
            <person name="Martin F."/>
            <person name="Silar P."/>
            <person name="Natvig D."/>
            <person name="Lalanne C."/>
            <person name="Gautier V."/>
            <person name="Ament-Velasquez S.L."/>
            <person name="Kruys A."/>
            <person name="Hutchinson M.I."/>
            <person name="Powell A.J."/>
            <person name="Barry K."/>
            <person name="Miller A.N."/>
            <person name="Grigoriev I.V."/>
            <person name="Debuchy R."/>
            <person name="Gladieux P."/>
            <person name="Thoren M.H."/>
            <person name="Johannesson H."/>
        </authorList>
    </citation>
    <scope>NUCLEOTIDE SEQUENCE</scope>
    <source>
        <strain evidence="1">CBS 955.72</strain>
    </source>
</reference>
<dbReference type="EMBL" id="JAUIQD010000009">
    <property type="protein sequence ID" value="KAK3339755.1"/>
    <property type="molecule type" value="Genomic_DNA"/>
</dbReference>
<gene>
    <name evidence="1" type="ORF">B0T25DRAFT_362849</name>
</gene>
<keyword evidence="2" id="KW-1185">Reference proteome</keyword>
<sequence length="185" mass="20544">MSCLTSRHAGARRTRVNWGESLTLRASPLLVGRCQVSRRPIVALAVCQACQIFRSFVYLRCGLRSLPIRKKTQHGKDWTAPRGCYTRATTAITDPGGEVLAGVGGSCVQKLWKASSELTDCSTAGACDGARLFARRRRTCILVQGSRVRVRWMQDTLGTRWRIDPRSSNGKQRLGKWAGALDLYF</sequence>